<dbReference type="EMBL" id="PYOJ01000012">
    <property type="protein sequence ID" value="PSV89660.1"/>
    <property type="molecule type" value="Genomic_DNA"/>
</dbReference>
<dbReference type="AlphaFoldDB" id="A0A0D8M8J6"/>
<sequence>MTFFRYALVNLVIDVAKAKLAIIIIMIVYVVSQHVLVELGPVMGNSSDCFSGFWRFCEI</sequence>
<keyword evidence="1" id="KW-0812">Transmembrane</keyword>
<evidence type="ECO:0000313" key="3">
    <source>
        <dbReference type="EMBL" id="PSV89660.1"/>
    </source>
</evidence>
<dbReference type="Proteomes" id="UP000240410">
    <property type="component" value="Unassembled WGS sequence"/>
</dbReference>
<accession>A0A0D8M8J6</accession>
<evidence type="ECO:0000256" key="1">
    <source>
        <dbReference type="SAM" id="Phobius"/>
    </source>
</evidence>
<reference evidence="3 4" key="1">
    <citation type="submission" date="2018-03" db="EMBL/GenBank/DDBJ databases">
        <title>Whole genome sequencing of Histamine producing bacteria.</title>
        <authorList>
            <person name="Butler K."/>
        </authorList>
    </citation>
    <scope>NUCLEOTIDE SEQUENCE [LARGE SCALE GENOMIC DNA]</scope>
    <source>
        <strain evidence="2 5">ATCC 25521</strain>
        <strain evidence="3 4">ATCC 33979</strain>
    </source>
</reference>
<comment type="caution">
    <text evidence="3">The sequence shown here is derived from an EMBL/GenBank/DDBJ whole genome shotgun (WGS) entry which is preliminary data.</text>
</comment>
<dbReference type="Proteomes" id="UP000241566">
    <property type="component" value="Unassembled WGS sequence"/>
</dbReference>
<organism evidence="3 4">
    <name type="scientific">Photobacterium leiognathi</name>
    <dbReference type="NCBI Taxonomy" id="553611"/>
    <lineage>
        <taxon>Bacteria</taxon>
        <taxon>Pseudomonadati</taxon>
        <taxon>Pseudomonadota</taxon>
        <taxon>Gammaproteobacteria</taxon>
        <taxon>Vibrionales</taxon>
        <taxon>Vibrionaceae</taxon>
        <taxon>Photobacterium</taxon>
    </lineage>
</organism>
<dbReference type="EMBL" id="PYOI01000024">
    <property type="protein sequence ID" value="PSV79817.1"/>
    <property type="molecule type" value="Genomic_DNA"/>
</dbReference>
<name>A0A0D8M8J6_PHOLE</name>
<feature type="transmembrane region" description="Helical" evidence="1">
    <location>
        <begin position="20"/>
        <end position="37"/>
    </location>
</feature>
<keyword evidence="5" id="KW-1185">Reference proteome</keyword>
<keyword evidence="1" id="KW-1133">Transmembrane helix</keyword>
<evidence type="ECO:0000313" key="5">
    <source>
        <dbReference type="Proteomes" id="UP000241566"/>
    </source>
</evidence>
<evidence type="ECO:0000313" key="2">
    <source>
        <dbReference type="EMBL" id="PSV79817.1"/>
    </source>
</evidence>
<evidence type="ECO:0000313" key="4">
    <source>
        <dbReference type="Proteomes" id="UP000240410"/>
    </source>
</evidence>
<proteinExistence type="predicted"/>
<keyword evidence="1" id="KW-0472">Membrane</keyword>
<protein>
    <submittedName>
        <fullName evidence="3">Uncharacterized protein</fullName>
    </submittedName>
</protein>
<gene>
    <name evidence="3" type="ORF">CTM89_11575</name>
    <name evidence="2" type="ORF">CTM94_15165</name>
</gene>